<protein>
    <submittedName>
        <fullName evidence="9 10">Antichymotrypsin-2</fullName>
    </submittedName>
</protein>
<evidence type="ECO:0000256" key="1">
    <source>
        <dbReference type="ARBA" id="ARBA00009500"/>
    </source>
</evidence>
<organism evidence="8 9">
    <name type="scientific">Drosophila albomicans</name>
    <name type="common">Fruit fly</name>
    <dbReference type="NCBI Taxonomy" id="7291"/>
    <lineage>
        <taxon>Eukaryota</taxon>
        <taxon>Metazoa</taxon>
        <taxon>Ecdysozoa</taxon>
        <taxon>Arthropoda</taxon>
        <taxon>Hexapoda</taxon>
        <taxon>Insecta</taxon>
        <taxon>Pterygota</taxon>
        <taxon>Neoptera</taxon>
        <taxon>Endopterygota</taxon>
        <taxon>Diptera</taxon>
        <taxon>Brachycera</taxon>
        <taxon>Muscomorpha</taxon>
        <taxon>Ephydroidea</taxon>
        <taxon>Drosophilidae</taxon>
        <taxon>Drosophila</taxon>
    </lineage>
</organism>
<feature type="domain" description="Serpin" evidence="7">
    <location>
        <begin position="142"/>
        <end position="501"/>
    </location>
</feature>
<feature type="chain" id="PRO_5044654693" evidence="6">
    <location>
        <begin position="29"/>
        <end position="508"/>
    </location>
</feature>
<dbReference type="PANTHER" id="PTHR11461:SF211">
    <property type="entry name" value="GH10112P-RELATED"/>
    <property type="match status" value="1"/>
</dbReference>
<dbReference type="GO" id="GO:0004867">
    <property type="term" value="F:serine-type endopeptidase inhibitor activity"/>
    <property type="evidence" value="ECO:0007669"/>
    <property type="project" value="UniProtKB-KW"/>
</dbReference>
<dbReference type="OrthoDB" id="671595at2759"/>
<keyword evidence="2" id="KW-0646">Protease inhibitor</keyword>
<evidence type="ECO:0000313" key="10">
    <source>
        <dbReference type="RefSeq" id="XP_051861348.1"/>
    </source>
</evidence>
<keyword evidence="3" id="KW-0722">Serine protease inhibitor</keyword>
<dbReference type="InterPro" id="IPR042178">
    <property type="entry name" value="Serpin_sf_1"/>
</dbReference>
<dbReference type="InterPro" id="IPR000215">
    <property type="entry name" value="Serpin_fam"/>
</dbReference>
<dbReference type="InterPro" id="IPR042185">
    <property type="entry name" value="Serpin_sf_2"/>
</dbReference>
<keyword evidence="6" id="KW-0732">Signal</keyword>
<feature type="region of interest" description="Disordered" evidence="5">
    <location>
        <begin position="51"/>
        <end position="136"/>
    </location>
</feature>
<dbReference type="SUPFAM" id="SSF56574">
    <property type="entry name" value="Serpins"/>
    <property type="match status" value="1"/>
</dbReference>
<name>A0A6P8XA07_DROAB</name>
<dbReference type="Gene3D" id="2.30.39.10">
    <property type="entry name" value="Alpha-1-antitrypsin, domain 1"/>
    <property type="match status" value="1"/>
</dbReference>
<dbReference type="InterPro" id="IPR036186">
    <property type="entry name" value="Serpin_sf"/>
</dbReference>
<dbReference type="GO" id="GO:0005615">
    <property type="term" value="C:extracellular space"/>
    <property type="evidence" value="ECO:0007669"/>
    <property type="project" value="InterPro"/>
</dbReference>
<dbReference type="GeneID" id="117571058"/>
<dbReference type="SMART" id="SM00093">
    <property type="entry name" value="SERPIN"/>
    <property type="match status" value="1"/>
</dbReference>
<dbReference type="Pfam" id="PF00079">
    <property type="entry name" value="Serpin"/>
    <property type="match status" value="1"/>
</dbReference>
<gene>
    <name evidence="9 10" type="primary">LOC117571058</name>
</gene>
<sequence>MSCKYSSTALLLLLASCCLCLQSGTVASTGIYARINNVVFATRGWASNEPSGIQTRSGVGPPLPASAPVAQAADLQRPQAEQSTYNGERHTARQGAAASRSDQAPTPAPVVLTGQGSVDREIAPAGPTRPPPQLNNRERFSSVLFQPIALSNQRRNVVYSPSSVHAMLALLYCVSSGQTADELRRAGQFVDDRNSVGKDFERLNAQLQQLDGAQLIVANKLFYNREHSSLNPDFRRYANQLYGTDIEAVDMRRAANTASKINAWGADATRQKIRELVSASDIDEQTQALLVNAIYFKARWATEFSSMDTNPEKFRVSNNAVVTVPMMYNDDIFPYADLPELNAKALELPYAGTQATMLLILPNEVEGLPQLERMLANPNNDLNVIASRLRRETVTVRLPKFRIEMEQDLMRPLQQLRVSRMFTVDSEIDAMLMKKVTVSKFLQKAYIDVNEAGSEAAAASYAKFVPLSLPLKSREFTADHPFIFAIRTPETVLFIGHVVLPTQPTGAQ</sequence>
<accession>A0A6P8XA07</accession>
<evidence type="ECO:0000313" key="8">
    <source>
        <dbReference type="Proteomes" id="UP000515160"/>
    </source>
</evidence>
<evidence type="ECO:0000313" key="9">
    <source>
        <dbReference type="RefSeq" id="XP_034108918.1"/>
    </source>
</evidence>
<evidence type="ECO:0000256" key="3">
    <source>
        <dbReference type="ARBA" id="ARBA00022900"/>
    </source>
</evidence>
<dbReference type="RefSeq" id="XP_051861348.1">
    <property type="nucleotide sequence ID" value="XM_052005388.1"/>
</dbReference>
<evidence type="ECO:0000256" key="4">
    <source>
        <dbReference type="RuleBase" id="RU000411"/>
    </source>
</evidence>
<feature type="signal peptide" evidence="6">
    <location>
        <begin position="1"/>
        <end position="28"/>
    </location>
</feature>
<evidence type="ECO:0000256" key="5">
    <source>
        <dbReference type="SAM" id="MobiDB-lite"/>
    </source>
</evidence>
<comment type="similarity">
    <text evidence="1 4">Belongs to the serpin family.</text>
</comment>
<evidence type="ECO:0000259" key="7">
    <source>
        <dbReference type="SMART" id="SM00093"/>
    </source>
</evidence>
<dbReference type="InterPro" id="IPR023796">
    <property type="entry name" value="Serpin_dom"/>
</dbReference>
<dbReference type="InterPro" id="IPR023795">
    <property type="entry name" value="Serpin_CS"/>
</dbReference>
<keyword evidence="8" id="KW-1185">Reference proteome</keyword>
<dbReference type="RefSeq" id="XP_034108918.1">
    <property type="nucleotide sequence ID" value="XM_034253027.2"/>
</dbReference>
<dbReference type="AlphaFoldDB" id="A0A6P8XA07"/>
<evidence type="ECO:0000256" key="6">
    <source>
        <dbReference type="SAM" id="SignalP"/>
    </source>
</evidence>
<dbReference type="PROSITE" id="PS00284">
    <property type="entry name" value="SERPIN"/>
    <property type="match status" value="1"/>
</dbReference>
<dbReference type="PROSITE" id="PS51257">
    <property type="entry name" value="PROKAR_LIPOPROTEIN"/>
    <property type="match status" value="1"/>
</dbReference>
<dbReference type="CDD" id="cd19954">
    <property type="entry name" value="serpin42Dd-like_insects"/>
    <property type="match status" value="1"/>
</dbReference>
<dbReference type="Proteomes" id="UP000515160">
    <property type="component" value="Chromosome 3"/>
</dbReference>
<reference evidence="9 10" key="1">
    <citation type="submission" date="2025-04" db="UniProtKB">
        <authorList>
            <consortium name="RefSeq"/>
        </authorList>
    </citation>
    <scope>IDENTIFICATION</scope>
    <source>
        <strain evidence="9 10">15112-1751.03</strain>
        <tissue evidence="9 10">Whole Adult</tissue>
    </source>
</reference>
<evidence type="ECO:0000256" key="2">
    <source>
        <dbReference type="ARBA" id="ARBA00022690"/>
    </source>
</evidence>
<proteinExistence type="inferred from homology"/>
<dbReference type="Gene3D" id="3.30.497.10">
    <property type="entry name" value="Antithrombin, subunit I, domain 2"/>
    <property type="match status" value="1"/>
</dbReference>
<dbReference type="PANTHER" id="PTHR11461">
    <property type="entry name" value="SERINE PROTEASE INHIBITOR, SERPIN"/>
    <property type="match status" value="1"/>
</dbReference>